<keyword evidence="4" id="KW-0067">ATP-binding</keyword>
<dbReference type="GO" id="GO:0016787">
    <property type="term" value="F:hydrolase activity"/>
    <property type="evidence" value="ECO:0007669"/>
    <property type="project" value="InterPro"/>
</dbReference>
<feature type="compositionally biased region" description="Low complexity" evidence="1">
    <location>
        <begin position="651"/>
        <end position="675"/>
    </location>
</feature>
<dbReference type="InterPro" id="IPR006935">
    <property type="entry name" value="Helicase/UvrB_N"/>
</dbReference>
<dbReference type="InterPro" id="IPR050742">
    <property type="entry name" value="Helicase_Restrict-Modif_Enz"/>
</dbReference>
<dbReference type="InterPro" id="IPR027417">
    <property type="entry name" value="P-loop_NTPase"/>
</dbReference>
<dbReference type="PROSITE" id="PS51194">
    <property type="entry name" value="HELICASE_CTER"/>
    <property type="match status" value="1"/>
</dbReference>
<feature type="compositionally biased region" description="Basic and acidic residues" evidence="1">
    <location>
        <begin position="726"/>
        <end position="742"/>
    </location>
</feature>
<keyword evidence="4" id="KW-0547">Nucleotide-binding</keyword>
<evidence type="ECO:0000259" key="3">
    <source>
        <dbReference type="PROSITE" id="PS51194"/>
    </source>
</evidence>
<dbReference type="PANTHER" id="PTHR47396:SF1">
    <property type="entry name" value="ATP-DEPENDENT HELICASE IRC3-RELATED"/>
    <property type="match status" value="1"/>
</dbReference>
<keyword evidence="4" id="KW-0378">Hydrolase</keyword>
<dbReference type="GO" id="GO:0005524">
    <property type="term" value="F:ATP binding"/>
    <property type="evidence" value="ECO:0007669"/>
    <property type="project" value="InterPro"/>
</dbReference>
<protein>
    <submittedName>
        <fullName evidence="4">DEAD/DEAH box helicase</fullName>
    </submittedName>
</protein>
<feature type="compositionally biased region" description="Basic and acidic residues" evidence="1">
    <location>
        <begin position="368"/>
        <end position="377"/>
    </location>
</feature>
<dbReference type="GO" id="GO:0004386">
    <property type="term" value="F:helicase activity"/>
    <property type="evidence" value="ECO:0007669"/>
    <property type="project" value="UniProtKB-KW"/>
</dbReference>
<keyword evidence="5" id="KW-1185">Reference proteome</keyword>
<keyword evidence="4" id="KW-0347">Helicase</keyword>
<dbReference type="SUPFAM" id="SSF52540">
    <property type="entry name" value="P-loop containing nucleoside triphosphate hydrolases"/>
    <property type="match status" value="1"/>
</dbReference>
<feature type="region of interest" description="Disordered" evidence="1">
    <location>
        <begin position="602"/>
        <end position="742"/>
    </location>
</feature>
<dbReference type="GO" id="GO:0005829">
    <property type="term" value="C:cytosol"/>
    <property type="evidence" value="ECO:0007669"/>
    <property type="project" value="TreeGrafter"/>
</dbReference>
<dbReference type="PROSITE" id="PS51192">
    <property type="entry name" value="HELICASE_ATP_BIND_1"/>
    <property type="match status" value="1"/>
</dbReference>
<dbReference type="SMART" id="SM00490">
    <property type="entry name" value="HELICc"/>
    <property type="match status" value="1"/>
</dbReference>
<feature type="compositionally biased region" description="Pro residues" evidence="1">
    <location>
        <begin position="633"/>
        <end position="644"/>
    </location>
</feature>
<comment type="caution">
    <text evidence="4">The sequence shown here is derived from an EMBL/GenBank/DDBJ whole genome shotgun (WGS) entry which is preliminary data.</text>
</comment>
<dbReference type="Proteomes" id="UP001197378">
    <property type="component" value="Unassembled WGS sequence"/>
</dbReference>
<feature type="domain" description="Helicase C-terminal" evidence="3">
    <location>
        <begin position="232"/>
        <end position="380"/>
    </location>
</feature>
<dbReference type="Pfam" id="PF04851">
    <property type="entry name" value="ResIII"/>
    <property type="match status" value="1"/>
</dbReference>
<evidence type="ECO:0000259" key="2">
    <source>
        <dbReference type="PROSITE" id="PS51192"/>
    </source>
</evidence>
<sequence length="742" mass="82993">MGSALKLRDYQRAAVDRLLEDGQDGICSLAVLPTGAGKTVILRAVIEEWLRNFPDHQILLLAHRTRLLEQARERFAGIPVQTISASMNVREAPQPGSVTVASIQTLAGMNETDSSSAFKDWDLVLVDEAHRVGDAGQYATYLSGLPRDPVILGVTATPWRMDNNGKHQLVTRIPGSVFQRVACWIQPEELISREYLLRPEIVPVRHAFPRAGFKLDHGEIAATGVSRYLHLDFAARMAEIREKTADARHVLIFCETVKDAGEVAAALDDPGHPAGFIDGTMPEAQRRDLLQAFQDGRIRYLVNVDVFTEGLDVPEIDAVVLLRMTQSVTRFLQMVGRGLRPFGEASTCRFLDYGHHIERLGAIEASRGEDARPLDERKRRKRLGSAEESARWKIPPSEDMESDLPGHLTAEASFTVFVRETRAFPFVTRNGKSFLMMRFAVDDPTIPPSDGPTLQKRIWIERKLHPQDPLFAPLWDRWSMLSGTPKKRVYDKKKNPVESLLEKRVSEKGFCAYDPFALRVRWSDRAHRWMIDGMQWEGRKVMHITSEEDAALSVIVQELKNSTRPIDHLLRQFLFRVAHEGILEYREGGGLQPAWLQQQETATMAREERDQVQPMEIVPNQREMREPSLESVSPPPDCPWPPSPFSDASHSPAASPLQGASLPAASPPGASLPAASPWPPQNFAGESFDEEVPPAWRDGANDSQQPSVRHDWGAAASPFGQPSGDPAKKSWLPDHHAPEPVR</sequence>
<dbReference type="GO" id="GO:0003677">
    <property type="term" value="F:DNA binding"/>
    <property type="evidence" value="ECO:0007669"/>
    <property type="project" value="InterPro"/>
</dbReference>
<dbReference type="EMBL" id="JAAXYO010000154">
    <property type="protein sequence ID" value="MBU2788618.1"/>
    <property type="molecule type" value="Genomic_DNA"/>
</dbReference>
<dbReference type="InterPro" id="IPR014001">
    <property type="entry name" value="Helicase_ATP-bd"/>
</dbReference>
<dbReference type="PANTHER" id="PTHR47396">
    <property type="entry name" value="TYPE I RESTRICTION ENZYME ECOKI R PROTEIN"/>
    <property type="match status" value="1"/>
</dbReference>
<feature type="domain" description="Helicase ATP-binding" evidence="2">
    <location>
        <begin position="19"/>
        <end position="158"/>
    </location>
</feature>
<evidence type="ECO:0000256" key="1">
    <source>
        <dbReference type="SAM" id="MobiDB-lite"/>
    </source>
</evidence>
<accession>A0AAE2YRF8</accession>
<dbReference type="Pfam" id="PF00271">
    <property type="entry name" value="Helicase_C"/>
    <property type="match status" value="1"/>
</dbReference>
<evidence type="ECO:0000313" key="4">
    <source>
        <dbReference type="EMBL" id="MBU2788618.1"/>
    </source>
</evidence>
<dbReference type="RefSeq" id="WP_215885673.1">
    <property type="nucleotide sequence ID" value="NZ_JAAXYO010000154.1"/>
</dbReference>
<name>A0AAE2YRF8_9PROT</name>
<dbReference type="InterPro" id="IPR001650">
    <property type="entry name" value="Helicase_C-like"/>
</dbReference>
<dbReference type="Gene3D" id="3.40.50.300">
    <property type="entry name" value="P-loop containing nucleotide triphosphate hydrolases"/>
    <property type="match status" value="2"/>
</dbReference>
<evidence type="ECO:0000313" key="5">
    <source>
        <dbReference type="Proteomes" id="UP001197378"/>
    </source>
</evidence>
<proteinExistence type="predicted"/>
<dbReference type="SMART" id="SM00487">
    <property type="entry name" value="DEXDc"/>
    <property type="match status" value="1"/>
</dbReference>
<gene>
    <name evidence="4" type="ORF">HFQ13_10490</name>
</gene>
<feature type="region of interest" description="Disordered" evidence="1">
    <location>
        <begin position="368"/>
        <end position="391"/>
    </location>
</feature>
<dbReference type="AlphaFoldDB" id="A0AAE2YRF8"/>
<organism evidence="4 5">
    <name type="scientific">Igneacidithiobacillus copahuensis</name>
    <dbReference type="NCBI Taxonomy" id="2724909"/>
    <lineage>
        <taxon>Bacteria</taxon>
        <taxon>Pseudomonadati</taxon>
        <taxon>Pseudomonadota</taxon>
        <taxon>Acidithiobacillia</taxon>
        <taxon>Acidithiobacillales</taxon>
        <taxon>Acidithiobacillaceae</taxon>
        <taxon>Igneacidithiobacillus</taxon>
    </lineage>
</organism>
<reference evidence="4" key="1">
    <citation type="journal article" date="2021" name="ISME J.">
        <title>Genomic evolution of the class Acidithiobacillia: deep-branching Proteobacteria living in extreme acidic conditions.</title>
        <authorList>
            <person name="Moya-Beltran A."/>
            <person name="Beard S."/>
            <person name="Rojas-Villalobos C."/>
            <person name="Issotta F."/>
            <person name="Gallardo Y."/>
            <person name="Ulloa R."/>
            <person name="Giaveno A."/>
            <person name="Degli Esposti M."/>
            <person name="Johnson D.B."/>
            <person name="Quatrini R."/>
        </authorList>
    </citation>
    <scope>NUCLEOTIDE SEQUENCE</scope>
    <source>
        <strain evidence="4">VAN18-1</strain>
    </source>
</reference>